<dbReference type="OrthoDB" id="3780707at2759"/>
<evidence type="ECO:0000256" key="1">
    <source>
        <dbReference type="SAM" id="MobiDB-lite"/>
    </source>
</evidence>
<sequence>MDNMPSTPNSPYNQPPSQPYPARSDMSLYSPLKLPPIQFPQMTQLSLIPSPLRRSKSTAVPPPRDIALPFPGIVYPEFARRHQDASLRSGYLSRPQSASRVSFVPKVPLDILESIVRAAVEDADPENCTLLVKMAAELDKPLPPPSNRELSRPAPQWSARERLLIRKGYCVLDLQLLAKSAFTAQEVVAVVQRQLLSPHDDQKMDPEVFRSYINHAARTSLLSLQLRSQILLLATADNTEESEVEAVVFSNRDLFGPNGYVSTNNRYMAHRSPDVEMYQGLVNVEEPAGAPTTSPELDNRVDRMITDLEQYIAGDKREGAFTAGTPRIVPMISSGRNTIGFSGEASGRKPLQRSNTFAAGDTRRDSLIPREHWPAQASPTDKSTFVKTARDRSQDGPGQRGRTFLNRLEDRVHTLRHSKTVNKKISNFFSRRAKPSRGGRKDGRETNRVD</sequence>
<evidence type="ECO:0000313" key="2">
    <source>
        <dbReference type="EMBL" id="KAF2867637.1"/>
    </source>
</evidence>
<name>A0A7C8I0Q5_9PLEO</name>
<accession>A0A7C8I0Q5</accession>
<feature type="compositionally biased region" description="Polar residues" evidence="1">
    <location>
        <begin position="377"/>
        <end position="386"/>
    </location>
</feature>
<evidence type="ECO:0000313" key="3">
    <source>
        <dbReference type="Proteomes" id="UP000481861"/>
    </source>
</evidence>
<keyword evidence="3" id="KW-1185">Reference proteome</keyword>
<dbReference type="Proteomes" id="UP000481861">
    <property type="component" value="Unassembled WGS sequence"/>
</dbReference>
<feature type="compositionally biased region" description="Basic and acidic residues" evidence="1">
    <location>
        <begin position="361"/>
        <end position="373"/>
    </location>
</feature>
<feature type="region of interest" description="Disordered" evidence="1">
    <location>
        <begin position="342"/>
        <end position="403"/>
    </location>
</feature>
<feature type="region of interest" description="Disordered" evidence="1">
    <location>
        <begin position="417"/>
        <end position="450"/>
    </location>
</feature>
<feature type="region of interest" description="Disordered" evidence="1">
    <location>
        <begin position="1"/>
        <end position="29"/>
    </location>
</feature>
<reference evidence="2 3" key="1">
    <citation type="submission" date="2020-01" db="EMBL/GenBank/DDBJ databases">
        <authorList>
            <consortium name="DOE Joint Genome Institute"/>
            <person name="Haridas S."/>
            <person name="Albert R."/>
            <person name="Binder M."/>
            <person name="Bloem J."/>
            <person name="Labutti K."/>
            <person name="Salamov A."/>
            <person name="Andreopoulos B."/>
            <person name="Baker S.E."/>
            <person name="Barry K."/>
            <person name="Bills G."/>
            <person name="Bluhm B.H."/>
            <person name="Cannon C."/>
            <person name="Castanera R."/>
            <person name="Culley D.E."/>
            <person name="Daum C."/>
            <person name="Ezra D."/>
            <person name="Gonzalez J.B."/>
            <person name="Henrissat B."/>
            <person name="Kuo A."/>
            <person name="Liang C."/>
            <person name="Lipzen A."/>
            <person name="Lutzoni F."/>
            <person name="Magnuson J."/>
            <person name="Mondo S."/>
            <person name="Nolan M."/>
            <person name="Ohm R."/>
            <person name="Pangilinan J."/>
            <person name="Park H.-J.H."/>
            <person name="Ramirez L."/>
            <person name="Alfaro M."/>
            <person name="Sun H."/>
            <person name="Tritt A."/>
            <person name="Yoshinaga Y."/>
            <person name="Zwiers L.-H.L."/>
            <person name="Turgeon B.G."/>
            <person name="Goodwin S.B."/>
            <person name="Spatafora J.W."/>
            <person name="Crous P.W."/>
            <person name="Grigoriev I.V."/>
        </authorList>
    </citation>
    <scope>NUCLEOTIDE SEQUENCE [LARGE SCALE GENOMIC DNA]</scope>
    <source>
        <strain evidence="2 3">CBS 611.86</strain>
    </source>
</reference>
<dbReference type="EMBL" id="JAADJZ010000022">
    <property type="protein sequence ID" value="KAF2867637.1"/>
    <property type="molecule type" value="Genomic_DNA"/>
</dbReference>
<organism evidence="2 3">
    <name type="scientific">Massariosphaeria phaeospora</name>
    <dbReference type="NCBI Taxonomy" id="100035"/>
    <lineage>
        <taxon>Eukaryota</taxon>
        <taxon>Fungi</taxon>
        <taxon>Dikarya</taxon>
        <taxon>Ascomycota</taxon>
        <taxon>Pezizomycotina</taxon>
        <taxon>Dothideomycetes</taxon>
        <taxon>Pleosporomycetidae</taxon>
        <taxon>Pleosporales</taxon>
        <taxon>Pleosporales incertae sedis</taxon>
        <taxon>Massariosphaeria</taxon>
    </lineage>
</organism>
<dbReference type="AlphaFoldDB" id="A0A7C8I0Q5"/>
<comment type="caution">
    <text evidence="2">The sequence shown here is derived from an EMBL/GenBank/DDBJ whole genome shotgun (WGS) entry which is preliminary data.</text>
</comment>
<feature type="compositionally biased region" description="Basic and acidic residues" evidence="1">
    <location>
        <begin position="439"/>
        <end position="450"/>
    </location>
</feature>
<gene>
    <name evidence="2" type="ORF">BDV95DRAFT_597850</name>
</gene>
<protein>
    <submittedName>
        <fullName evidence="2">Uncharacterized protein</fullName>
    </submittedName>
</protein>
<proteinExistence type="predicted"/>